<evidence type="ECO:0000259" key="15">
    <source>
        <dbReference type="Pfam" id="PF14703"/>
    </source>
</evidence>
<evidence type="ECO:0000259" key="14">
    <source>
        <dbReference type="Pfam" id="PF13967"/>
    </source>
</evidence>
<comment type="subcellular location">
    <subcellularLocation>
        <location evidence="1">Membrane</location>
        <topology evidence="1">Multi-pass membrane protein</topology>
    </subcellularLocation>
</comment>
<feature type="transmembrane region" description="Helical" evidence="12">
    <location>
        <begin position="63"/>
        <end position="88"/>
    </location>
</feature>
<keyword evidence="10" id="KW-0175">Coiled coil</keyword>
<evidence type="ECO:0000313" key="17">
    <source>
        <dbReference type="Proteomes" id="UP000030645"/>
    </source>
</evidence>
<feature type="transmembrane region" description="Helical" evidence="12">
    <location>
        <begin position="390"/>
        <end position="414"/>
    </location>
</feature>
<evidence type="ECO:0000256" key="8">
    <source>
        <dbReference type="ARBA" id="ARBA00023136"/>
    </source>
</evidence>
<sequence>MGPICDRKKKGREPPSLTVVSSGTPSSLSQTLQRVFLDHYPCLAFRRCSASPSKITWGSNEMIISALLTCVGINLGICLLNVTLYSVLRKQPFNVAVYAPRLLAQGEFRHRSNRQRRQYILERLVPTAGWVRTAWMPSDGDLLSTVGFDAMVFMRIFVFSLKVFSVAGFIGVFILLPINYLGNQLNNDFSDLPNKALESFCISNVNNGSKWNLVISRRKESRPDLFSRLVRGIPVSPESSCSETVGRFFKENHPLTYLSHEVVRRTGKLQGLISDANNMYSKIAHLKFKSLPEQRFVRDGFLGKFGRNVDLLDQYEKKLEELEDNLTKEKSSLIGTEAKAAFVSFKTRLGAAVALHIQQGINPTEWVTERAPEPRDIHWDFFSSSVIKRWICQIVVVVASAALIILFLIPVVLVQGLSHLDQLENWFPFLKDVLSVKIIGEVIIGYLPSLILYFFQSLVPPIMMVFSSIEGYISLSQTELKACNKVLWFTIWNLFFANVLSGSALDQVNTLLEPKKIPRVLAKAVPAQATFFISYVLTSGWSSLSSELVRLRPLLYNCIRRLFAGESSDEVEVPYIPYHSEIPIILFFGLLGVTYFFLAPLILPFLLIYYCLGYIIFRNQILNVYINKYESVGRFWPTVHYSTVFSLVLMHIIAIGVFGLKKVRLAATLTIPLPILTLLFNEFCRKRFLSMFDNPPLECLMKKDKEEQNDLDMDEFHGKLATAYRHPSLSARHSKSSDELHSSLLPRAASV</sequence>
<dbReference type="GO" id="GO:0005886">
    <property type="term" value="C:plasma membrane"/>
    <property type="evidence" value="ECO:0007669"/>
    <property type="project" value="TreeGrafter"/>
</dbReference>
<keyword evidence="8 12" id="KW-0472">Membrane</keyword>
<reference evidence="17" key="1">
    <citation type="submission" date="2013-01" db="EMBL/GenBank/DDBJ databases">
        <title>Draft Genome Sequence of a Mulberry Tree, Morus notabilis C.K. Schneid.</title>
        <authorList>
            <person name="He N."/>
            <person name="Zhao S."/>
        </authorList>
    </citation>
    <scope>NUCLEOTIDE SEQUENCE</scope>
</reference>
<dbReference type="InterPro" id="IPR027815">
    <property type="entry name" value="CSC1/OSCA1-like_cyt"/>
</dbReference>
<feature type="domain" description="CSC1/OSCA1-like N-terminal transmembrane" evidence="14">
    <location>
        <begin position="66"/>
        <end position="211"/>
    </location>
</feature>
<evidence type="ECO:0000256" key="11">
    <source>
        <dbReference type="SAM" id="MobiDB-lite"/>
    </source>
</evidence>
<name>W9QM40_9ROSA</name>
<accession>W9QM40</accession>
<gene>
    <name evidence="16" type="ORF">L484_013563</name>
</gene>
<dbReference type="InterPro" id="IPR032880">
    <property type="entry name" value="CSC1/OSCA1-like_N"/>
</dbReference>
<dbReference type="InterPro" id="IPR003864">
    <property type="entry name" value="CSC1/OSCA1-like_7TM"/>
</dbReference>
<feature type="transmembrane region" description="Helical" evidence="12">
    <location>
        <begin position="584"/>
        <end position="617"/>
    </location>
</feature>
<organism evidence="16 17">
    <name type="scientific">Morus notabilis</name>
    <dbReference type="NCBI Taxonomy" id="981085"/>
    <lineage>
        <taxon>Eukaryota</taxon>
        <taxon>Viridiplantae</taxon>
        <taxon>Streptophyta</taxon>
        <taxon>Embryophyta</taxon>
        <taxon>Tracheophyta</taxon>
        <taxon>Spermatophyta</taxon>
        <taxon>Magnoliopsida</taxon>
        <taxon>eudicotyledons</taxon>
        <taxon>Gunneridae</taxon>
        <taxon>Pentapetalae</taxon>
        <taxon>rosids</taxon>
        <taxon>fabids</taxon>
        <taxon>Rosales</taxon>
        <taxon>Moraceae</taxon>
        <taxon>Moreae</taxon>
        <taxon>Morus</taxon>
    </lineage>
</organism>
<keyword evidence="9" id="KW-0407">Ion channel</keyword>
<feature type="transmembrane region" description="Helical" evidence="12">
    <location>
        <begin position="152"/>
        <end position="176"/>
    </location>
</feature>
<feature type="transmembrane region" description="Helical" evidence="12">
    <location>
        <begin position="434"/>
        <end position="455"/>
    </location>
</feature>
<dbReference type="Pfam" id="PF13967">
    <property type="entry name" value="RSN1_TM"/>
    <property type="match status" value="1"/>
</dbReference>
<keyword evidence="17" id="KW-1185">Reference proteome</keyword>
<evidence type="ECO:0000256" key="5">
    <source>
        <dbReference type="ARBA" id="ARBA00022837"/>
    </source>
</evidence>
<proteinExistence type="inferred from homology"/>
<dbReference type="PANTHER" id="PTHR13018">
    <property type="entry name" value="PROBABLE MEMBRANE PROTEIN DUF221-RELATED"/>
    <property type="match status" value="1"/>
</dbReference>
<feature type="transmembrane region" description="Helical" evidence="12">
    <location>
        <begin position="638"/>
        <end position="659"/>
    </location>
</feature>
<evidence type="ECO:0000259" key="13">
    <source>
        <dbReference type="Pfam" id="PF02714"/>
    </source>
</evidence>
<dbReference type="GO" id="GO:0005227">
    <property type="term" value="F:calcium-activated cation channel activity"/>
    <property type="evidence" value="ECO:0007669"/>
    <property type="project" value="InterPro"/>
</dbReference>
<keyword evidence="3" id="KW-0813">Transport</keyword>
<evidence type="ECO:0000256" key="7">
    <source>
        <dbReference type="ARBA" id="ARBA00023065"/>
    </source>
</evidence>
<feature type="region of interest" description="Disordered" evidence="11">
    <location>
        <begin position="727"/>
        <end position="751"/>
    </location>
</feature>
<feature type="transmembrane region" description="Helical" evidence="12">
    <location>
        <begin position="665"/>
        <end position="684"/>
    </location>
</feature>
<keyword evidence="4 12" id="KW-0812">Transmembrane</keyword>
<keyword evidence="5" id="KW-0106">Calcium</keyword>
<dbReference type="Pfam" id="PF02714">
    <property type="entry name" value="RSN1_7TM"/>
    <property type="match status" value="1"/>
</dbReference>
<dbReference type="InterPro" id="IPR045122">
    <property type="entry name" value="Csc1-like"/>
</dbReference>
<evidence type="ECO:0000256" key="4">
    <source>
        <dbReference type="ARBA" id="ARBA00022692"/>
    </source>
</evidence>
<dbReference type="PANTHER" id="PTHR13018:SF109">
    <property type="entry name" value="CSC1-LIKE PROTEIN HYP1"/>
    <property type="match status" value="1"/>
</dbReference>
<evidence type="ECO:0000256" key="12">
    <source>
        <dbReference type="SAM" id="Phobius"/>
    </source>
</evidence>
<dbReference type="Proteomes" id="UP000030645">
    <property type="component" value="Unassembled WGS sequence"/>
</dbReference>
<evidence type="ECO:0000256" key="3">
    <source>
        <dbReference type="ARBA" id="ARBA00022448"/>
    </source>
</evidence>
<evidence type="ECO:0000313" key="16">
    <source>
        <dbReference type="EMBL" id="EXB31931.1"/>
    </source>
</evidence>
<evidence type="ECO:0000256" key="10">
    <source>
        <dbReference type="SAM" id="Coils"/>
    </source>
</evidence>
<keyword evidence="6 12" id="KW-1133">Transmembrane helix</keyword>
<dbReference type="AlphaFoldDB" id="W9QM40"/>
<feature type="region of interest" description="Disordered" evidence="11">
    <location>
        <begin position="1"/>
        <end position="25"/>
    </location>
</feature>
<evidence type="ECO:0000256" key="1">
    <source>
        <dbReference type="ARBA" id="ARBA00004141"/>
    </source>
</evidence>
<dbReference type="eggNOG" id="KOG1134">
    <property type="taxonomic scope" value="Eukaryota"/>
</dbReference>
<keyword evidence="7" id="KW-0406">Ion transport</keyword>
<feature type="transmembrane region" description="Helical" evidence="12">
    <location>
        <begin position="486"/>
        <end position="505"/>
    </location>
</feature>
<evidence type="ECO:0000256" key="9">
    <source>
        <dbReference type="ARBA" id="ARBA00023303"/>
    </source>
</evidence>
<evidence type="ECO:0000256" key="2">
    <source>
        <dbReference type="ARBA" id="ARBA00007779"/>
    </source>
</evidence>
<feature type="coiled-coil region" evidence="10">
    <location>
        <begin position="305"/>
        <end position="339"/>
    </location>
</feature>
<comment type="similarity">
    <text evidence="2">Belongs to the CSC1 (TC 1.A.17) family.</text>
</comment>
<protein>
    <submittedName>
        <fullName evidence="16">Uncharacterized membrane protein</fullName>
    </submittedName>
</protein>
<dbReference type="EMBL" id="KE343519">
    <property type="protein sequence ID" value="EXB31931.1"/>
    <property type="molecule type" value="Genomic_DNA"/>
</dbReference>
<dbReference type="Pfam" id="PF14703">
    <property type="entry name" value="PHM7_cyt"/>
    <property type="match status" value="1"/>
</dbReference>
<feature type="domain" description="CSC1/OSCA1-like 7TM region" evidence="13">
    <location>
        <begin position="393"/>
        <end position="658"/>
    </location>
</feature>
<evidence type="ECO:0000256" key="6">
    <source>
        <dbReference type="ARBA" id="ARBA00022989"/>
    </source>
</evidence>
<feature type="domain" description="CSC1/OSCA1-like cytosolic" evidence="15">
    <location>
        <begin position="229"/>
        <end position="380"/>
    </location>
</feature>